<keyword evidence="2" id="KW-0812">Transmembrane</keyword>
<keyword evidence="2" id="KW-0472">Membrane</keyword>
<feature type="transmembrane region" description="Helical" evidence="2">
    <location>
        <begin position="137"/>
        <end position="164"/>
    </location>
</feature>
<comment type="caution">
    <text evidence="3">The sequence shown here is derived from an EMBL/GenBank/DDBJ whole genome shotgun (WGS) entry which is preliminary data.</text>
</comment>
<evidence type="ECO:0000313" key="3">
    <source>
        <dbReference type="EMBL" id="KAJ1916926.1"/>
    </source>
</evidence>
<proteinExistence type="predicted"/>
<feature type="non-terminal residue" evidence="3">
    <location>
        <position position="1"/>
    </location>
</feature>
<gene>
    <name evidence="3" type="ORF">H4219_003508</name>
</gene>
<protein>
    <submittedName>
        <fullName evidence="3">Uncharacterized protein</fullName>
    </submittedName>
</protein>
<keyword evidence="2" id="KW-1133">Transmembrane helix</keyword>
<name>A0A9W7ZZZ6_9FUNG</name>
<feature type="transmembrane region" description="Helical" evidence="2">
    <location>
        <begin position="184"/>
        <end position="202"/>
    </location>
</feature>
<keyword evidence="4" id="KW-1185">Reference proteome</keyword>
<reference evidence="3" key="1">
    <citation type="submission" date="2022-07" db="EMBL/GenBank/DDBJ databases">
        <title>Phylogenomic reconstructions and comparative analyses of Kickxellomycotina fungi.</title>
        <authorList>
            <person name="Reynolds N.K."/>
            <person name="Stajich J.E."/>
            <person name="Barry K."/>
            <person name="Grigoriev I.V."/>
            <person name="Crous P."/>
            <person name="Smith M.E."/>
        </authorList>
    </citation>
    <scope>NUCLEOTIDE SEQUENCE</scope>
    <source>
        <strain evidence="3">NBRC 100468</strain>
    </source>
</reference>
<evidence type="ECO:0000256" key="1">
    <source>
        <dbReference type="SAM" id="MobiDB-lite"/>
    </source>
</evidence>
<dbReference type="AlphaFoldDB" id="A0A9W7ZZZ6"/>
<sequence length="246" mass="26442">ARKVLEMLRPGYDVEAEWNSWVDSCLYSQVGDNTFDEYHYKGPLTITRMTTMMGEDGKCGGIGLARNDTTASPESGCGGNGADNNKLERGCTPSRSGASSSSSSSSNSNCCYPTTTLRPTGMFSAFQRYTPTSLRKLVLGIIVFMAWIPLTGALNPLFFSTQYFTKRLGRAEMGGFDQLNPIRWVSMALALTTIIASAVNVLAAVPELQFRRHLLVICLAVMSAASLINVAGEAVGSGTLSCCMGR</sequence>
<organism evidence="3 4">
    <name type="scientific">Mycoemilia scoparia</name>
    <dbReference type="NCBI Taxonomy" id="417184"/>
    <lineage>
        <taxon>Eukaryota</taxon>
        <taxon>Fungi</taxon>
        <taxon>Fungi incertae sedis</taxon>
        <taxon>Zoopagomycota</taxon>
        <taxon>Kickxellomycotina</taxon>
        <taxon>Kickxellomycetes</taxon>
        <taxon>Kickxellales</taxon>
        <taxon>Kickxellaceae</taxon>
        <taxon>Mycoemilia</taxon>
    </lineage>
</organism>
<feature type="transmembrane region" description="Helical" evidence="2">
    <location>
        <begin position="214"/>
        <end position="231"/>
    </location>
</feature>
<evidence type="ECO:0000256" key="2">
    <source>
        <dbReference type="SAM" id="Phobius"/>
    </source>
</evidence>
<evidence type="ECO:0000313" key="4">
    <source>
        <dbReference type="Proteomes" id="UP001150538"/>
    </source>
</evidence>
<dbReference type="Proteomes" id="UP001150538">
    <property type="component" value="Unassembled WGS sequence"/>
</dbReference>
<feature type="compositionally biased region" description="Low complexity" evidence="1">
    <location>
        <begin position="94"/>
        <end position="108"/>
    </location>
</feature>
<feature type="region of interest" description="Disordered" evidence="1">
    <location>
        <begin position="71"/>
        <end position="110"/>
    </location>
</feature>
<dbReference type="EMBL" id="JANBPU010000086">
    <property type="protein sequence ID" value="KAJ1916926.1"/>
    <property type="molecule type" value="Genomic_DNA"/>
</dbReference>
<accession>A0A9W7ZZZ6</accession>